<evidence type="ECO:0000313" key="1">
    <source>
        <dbReference type="EMBL" id="PRP74701.1"/>
    </source>
</evidence>
<evidence type="ECO:0000313" key="2">
    <source>
        <dbReference type="Proteomes" id="UP000241769"/>
    </source>
</evidence>
<dbReference type="Proteomes" id="UP000241769">
    <property type="component" value="Unassembled WGS sequence"/>
</dbReference>
<dbReference type="InParanoid" id="A0A2P6MSL4"/>
<sequence>MSRPEKQFLQLFLITNRATVLRPPPGMKIQHSPEGIREYVSRNLQISKITLKEISAETTYLGTLADYAISCENLFLYLGESCGSFALQPKPKLFRFRFYSDFSLTLLGATKPLLAN</sequence>
<protein>
    <submittedName>
        <fullName evidence="1">Uncharacterized protein</fullName>
    </submittedName>
</protein>
<dbReference type="EMBL" id="MDYQ01000447">
    <property type="protein sequence ID" value="PRP74701.1"/>
    <property type="molecule type" value="Genomic_DNA"/>
</dbReference>
<reference evidence="1 2" key="1">
    <citation type="journal article" date="2018" name="Genome Biol. Evol.">
        <title>Multiple Roots of Fruiting Body Formation in Amoebozoa.</title>
        <authorList>
            <person name="Hillmann F."/>
            <person name="Forbes G."/>
            <person name="Novohradska S."/>
            <person name="Ferling I."/>
            <person name="Riege K."/>
            <person name="Groth M."/>
            <person name="Westermann M."/>
            <person name="Marz M."/>
            <person name="Spaller T."/>
            <person name="Winckler T."/>
            <person name="Schaap P."/>
            <person name="Glockner G."/>
        </authorList>
    </citation>
    <scope>NUCLEOTIDE SEQUENCE [LARGE SCALE GENOMIC DNA]</scope>
    <source>
        <strain evidence="1 2">Jena</strain>
    </source>
</reference>
<accession>A0A2P6MSL4</accession>
<comment type="caution">
    <text evidence="1">The sequence shown here is derived from an EMBL/GenBank/DDBJ whole genome shotgun (WGS) entry which is preliminary data.</text>
</comment>
<keyword evidence="2" id="KW-1185">Reference proteome</keyword>
<gene>
    <name evidence="1" type="ORF">PROFUN_16122</name>
</gene>
<name>A0A2P6MSL4_9EUKA</name>
<proteinExistence type="predicted"/>
<dbReference type="AlphaFoldDB" id="A0A2P6MSL4"/>
<organism evidence="1 2">
    <name type="scientific">Planoprotostelium fungivorum</name>
    <dbReference type="NCBI Taxonomy" id="1890364"/>
    <lineage>
        <taxon>Eukaryota</taxon>
        <taxon>Amoebozoa</taxon>
        <taxon>Evosea</taxon>
        <taxon>Variosea</taxon>
        <taxon>Cavosteliida</taxon>
        <taxon>Cavosteliaceae</taxon>
        <taxon>Planoprotostelium</taxon>
    </lineage>
</organism>